<evidence type="ECO:0000313" key="2">
    <source>
        <dbReference type="Proteomes" id="UP000032866"/>
    </source>
</evidence>
<dbReference type="RefSeq" id="WP_014899786.1">
    <property type="nucleotide sequence ID" value="NC_018514.1"/>
</dbReference>
<dbReference type="KEGG" id="bct:GEM_4633"/>
<dbReference type="Proteomes" id="UP000032866">
    <property type="component" value="Chromosome 2"/>
</dbReference>
<organism evidence="1 2">
    <name type="scientific">Burkholderia cepacia GG4</name>
    <dbReference type="NCBI Taxonomy" id="1009846"/>
    <lineage>
        <taxon>Bacteria</taxon>
        <taxon>Pseudomonadati</taxon>
        <taxon>Pseudomonadota</taxon>
        <taxon>Betaproteobacteria</taxon>
        <taxon>Burkholderiales</taxon>
        <taxon>Burkholderiaceae</taxon>
        <taxon>Burkholderia</taxon>
        <taxon>Burkholderia cepacia complex</taxon>
    </lineage>
</organism>
<dbReference type="EMBL" id="CP003775">
    <property type="protein sequence ID" value="AFQ51023.1"/>
    <property type="molecule type" value="Genomic_DNA"/>
</dbReference>
<gene>
    <name evidence="1" type="ORF">GEM_4633</name>
</gene>
<protein>
    <recommendedName>
        <fullName evidence="3">Hydrogenase maturation factor</fullName>
    </recommendedName>
</protein>
<dbReference type="AlphaFoldDB" id="A0A9W3K5B1"/>
<evidence type="ECO:0008006" key="3">
    <source>
        <dbReference type="Google" id="ProtNLM"/>
    </source>
</evidence>
<accession>A0A9W3K5B1</accession>
<proteinExistence type="predicted"/>
<sequence>MNSAYTYRGYTIDVRCEFRLDAPRDHAPPDTLALRFGFVAIVQVRAAGIAPRLLAPVRLADDGGRLFDDSINALRAGRAAGEIIVDDLLVDAGSADGRARS</sequence>
<reference evidence="1 2" key="1">
    <citation type="journal article" date="2012" name="J. Bacteriol.">
        <title>Complete Genome Sequence of Burkholderia sp. Strain GG4, a Betaproteobacterium That Reduces 3-Oxo-N-Acylhomoserine Lactones and Produces Different N-Acylhomoserine Lactones.</title>
        <authorList>
            <person name="Hong K.W."/>
            <person name="Koh C.L."/>
            <person name="Sam C.K."/>
            <person name="Yin W.F."/>
            <person name="Chan K.G."/>
        </authorList>
    </citation>
    <scope>NUCLEOTIDE SEQUENCE [LARGE SCALE GENOMIC DNA]</scope>
    <source>
        <strain evidence="1 2">GG4</strain>
    </source>
</reference>
<evidence type="ECO:0000313" key="1">
    <source>
        <dbReference type="EMBL" id="AFQ51023.1"/>
    </source>
</evidence>
<name>A0A9W3K5B1_BURCE</name>